<accession>A0A835YPK3</accession>
<reference evidence="2" key="1">
    <citation type="submission" date="2021-02" db="EMBL/GenBank/DDBJ databases">
        <title>First Annotated Genome of the Yellow-green Alga Tribonema minus.</title>
        <authorList>
            <person name="Mahan K.M."/>
        </authorList>
    </citation>
    <scope>NUCLEOTIDE SEQUENCE</scope>
    <source>
        <strain evidence="2">UTEX B ZZ1240</strain>
    </source>
</reference>
<organism evidence="2 3">
    <name type="scientific">Tribonema minus</name>
    <dbReference type="NCBI Taxonomy" id="303371"/>
    <lineage>
        <taxon>Eukaryota</taxon>
        <taxon>Sar</taxon>
        <taxon>Stramenopiles</taxon>
        <taxon>Ochrophyta</taxon>
        <taxon>PX clade</taxon>
        <taxon>Xanthophyceae</taxon>
        <taxon>Tribonematales</taxon>
        <taxon>Tribonemataceae</taxon>
        <taxon>Tribonema</taxon>
    </lineage>
</organism>
<evidence type="ECO:0000313" key="2">
    <source>
        <dbReference type="EMBL" id="KAG5178889.1"/>
    </source>
</evidence>
<comment type="caution">
    <text evidence="2">The sequence shown here is derived from an EMBL/GenBank/DDBJ whole genome shotgun (WGS) entry which is preliminary data.</text>
</comment>
<keyword evidence="1" id="KW-0812">Transmembrane</keyword>
<dbReference type="Proteomes" id="UP000664859">
    <property type="component" value="Unassembled WGS sequence"/>
</dbReference>
<dbReference type="AlphaFoldDB" id="A0A835YPK3"/>
<feature type="transmembrane region" description="Helical" evidence="1">
    <location>
        <begin position="12"/>
        <end position="35"/>
    </location>
</feature>
<sequence>MDVLGEAEKKQAINVVLLAQAACAGCFFVCACVVARNANAGFNIVLTALLYIAHALYTAYVVGRESGLHALLANLGSGGGGGGGGAHGLVEPSSTSRLMAGGVAIGTTSALTLLSLTTAVYWGRMSGCTAGVSGVAGYSCYAAGGMRAASAFAALLLVCEALLAAALVAWKDALFAADGLDGYEGFGIERGGGGGDGSRAAAATAPPSLQQRYSFGAAGSQPLAATADL</sequence>
<evidence type="ECO:0000256" key="1">
    <source>
        <dbReference type="SAM" id="Phobius"/>
    </source>
</evidence>
<gene>
    <name evidence="2" type="ORF">JKP88DRAFT_328194</name>
</gene>
<feature type="transmembrane region" description="Helical" evidence="1">
    <location>
        <begin position="151"/>
        <end position="170"/>
    </location>
</feature>
<keyword evidence="1" id="KW-1133">Transmembrane helix</keyword>
<protein>
    <submittedName>
        <fullName evidence="2">Uncharacterized protein</fullName>
    </submittedName>
</protein>
<proteinExistence type="predicted"/>
<keyword evidence="1" id="KW-0472">Membrane</keyword>
<evidence type="ECO:0000313" key="3">
    <source>
        <dbReference type="Proteomes" id="UP000664859"/>
    </source>
</evidence>
<name>A0A835YPK3_9STRA</name>
<keyword evidence="3" id="KW-1185">Reference proteome</keyword>
<feature type="transmembrane region" description="Helical" evidence="1">
    <location>
        <begin position="98"/>
        <end position="122"/>
    </location>
</feature>
<feature type="transmembrane region" description="Helical" evidence="1">
    <location>
        <begin position="42"/>
        <end position="62"/>
    </location>
</feature>
<dbReference type="EMBL" id="JAFCMP010000511">
    <property type="protein sequence ID" value="KAG5178889.1"/>
    <property type="molecule type" value="Genomic_DNA"/>
</dbReference>